<comment type="caution">
    <text evidence="3">The sequence shown here is derived from an EMBL/GenBank/DDBJ whole genome shotgun (WGS) entry which is preliminary data.</text>
</comment>
<dbReference type="OrthoDB" id="163651at2"/>
<sequence length="196" mass="21371">MCGSNIKQQASNEQPHTSYGVYPPHEMESPAQQRRPDFVPPASQGPGHGTHPPYNNGYSASPPPYQQPPVYQAAFTTYAPGINPNTFTVTQENNTPLVAEIILSLFGIFGVGWLMARETTTGAVLLVCSFLFYWPLIILGTIFTLGIGLICLGPLAVGAIIVNVILLNRVIKRKATRFVVTSSQPPQHMTVPPQHY</sequence>
<feature type="compositionally biased region" description="Polar residues" evidence="1">
    <location>
        <begin position="1"/>
        <end position="17"/>
    </location>
</feature>
<feature type="region of interest" description="Disordered" evidence="1">
    <location>
        <begin position="1"/>
        <end position="59"/>
    </location>
</feature>
<evidence type="ECO:0000313" key="3">
    <source>
        <dbReference type="EMBL" id="GCE17589.1"/>
    </source>
</evidence>
<proteinExistence type="predicted"/>
<dbReference type="EMBL" id="BIFS01000001">
    <property type="protein sequence ID" value="GCE17589.1"/>
    <property type="molecule type" value="Genomic_DNA"/>
</dbReference>
<feature type="transmembrane region" description="Helical" evidence="2">
    <location>
        <begin position="97"/>
        <end position="116"/>
    </location>
</feature>
<evidence type="ECO:0000256" key="2">
    <source>
        <dbReference type="SAM" id="Phobius"/>
    </source>
</evidence>
<gene>
    <name evidence="3" type="ORF">KDK_13890</name>
</gene>
<keyword evidence="4" id="KW-1185">Reference proteome</keyword>
<keyword evidence="2" id="KW-0812">Transmembrane</keyword>
<keyword evidence="2" id="KW-1133">Transmembrane helix</keyword>
<name>A0A402AER0_9CHLR</name>
<accession>A0A402AER0</accession>
<reference evidence="4" key="1">
    <citation type="submission" date="2018-12" db="EMBL/GenBank/DDBJ databases">
        <title>Tengunoibacter tsumagoiensis gen. nov., sp. nov., Dictyobacter kobayashii sp. nov., D. alpinus sp. nov., and D. joshuensis sp. nov. and description of Dictyobacteraceae fam. nov. within the order Ktedonobacterales isolated from Tengu-no-mugimeshi.</title>
        <authorList>
            <person name="Wang C.M."/>
            <person name="Zheng Y."/>
            <person name="Sakai Y."/>
            <person name="Toyoda A."/>
            <person name="Minakuchi Y."/>
            <person name="Abe K."/>
            <person name="Yokota A."/>
            <person name="Yabe S."/>
        </authorList>
    </citation>
    <scope>NUCLEOTIDE SEQUENCE [LARGE SCALE GENOMIC DNA]</scope>
    <source>
        <strain evidence="4">Uno11</strain>
    </source>
</reference>
<dbReference type="Proteomes" id="UP000287188">
    <property type="component" value="Unassembled WGS sequence"/>
</dbReference>
<protein>
    <submittedName>
        <fullName evidence="3">Uncharacterized protein</fullName>
    </submittedName>
</protein>
<organism evidence="3 4">
    <name type="scientific">Dictyobacter kobayashii</name>
    <dbReference type="NCBI Taxonomy" id="2014872"/>
    <lineage>
        <taxon>Bacteria</taxon>
        <taxon>Bacillati</taxon>
        <taxon>Chloroflexota</taxon>
        <taxon>Ktedonobacteria</taxon>
        <taxon>Ktedonobacterales</taxon>
        <taxon>Dictyobacteraceae</taxon>
        <taxon>Dictyobacter</taxon>
    </lineage>
</organism>
<dbReference type="RefSeq" id="WP_126549249.1">
    <property type="nucleotide sequence ID" value="NZ_BIFS01000001.1"/>
</dbReference>
<feature type="transmembrane region" description="Helical" evidence="2">
    <location>
        <begin position="147"/>
        <end position="167"/>
    </location>
</feature>
<evidence type="ECO:0000313" key="4">
    <source>
        <dbReference type="Proteomes" id="UP000287188"/>
    </source>
</evidence>
<dbReference type="AlphaFoldDB" id="A0A402AER0"/>
<keyword evidence="2" id="KW-0472">Membrane</keyword>
<evidence type="ECO:0000256" key="1">
    <source>
        <dbReference type="SAM" id="MobiDB-lite"/>
    </source>
</evidence>